<evidence type="ECO:0000256" key="1">
    <source>
        <dbReference type="SAM" id="MobiDB-lite"/>
    </source>
</evidence>
<dbReference type="Proteomes" id="UP001189122">
    <property type="component" value="Unassembled WGS sequence"/>
</dbReference>
<dbReference type="EMBL" id="CACRZD030000007">
    <property type="protein sequence ID" value="CAA6663268.1"/>
    <property type="molecule type" value="Genomic_DNA"/>
</dbReference>
<protein>
    <submittedName>
        <fullName evidence="2">Uncharacterized protein</fullName>
    </submittedName>
</protein>
<sequence length="56" mass="5693">MYGTEAGEAAGKPAKPPASETQSADGPAEPVAPPRHKPPPSTGDVDVDVTGQSYFQ</sequence>
<feature type="region of interest" description="Disordered" evidence="1">
    <location>
        <begin position="1"/>
        <end position="56"/>
    </location>
</feature>
<dbReference type="EMBL" id="LR743594">
    <property type="protein sequence ID" value="CAA2623736.1"/>
    <property type="molecule type" value="Genomic_DNA"/>
</dbReference>
<keyword evidence="3" id="KW-1185">Reference proteome</keyword>
<accession>A0A7I8IZG0</accession>
<organism evidence="2">
    <name type="scientific">Spirodela intermedia</name>
    <name type="common">Intermediate duckweed</name>
    <dbReference type="NCBI Taxonomy" id="51605"/>
    <lineage>
        <taxon>Eukaryota</taxon>
        <taxon>Viridiplantae</taxon>
        <taxon>Streptophyta</taxon>
        <taxon>Embryophyta</taxon>
        <taxon>Tracheophyta</taxon>
        <taxon>Spermatophyta</taxon>
        <taxon>Magnoliopsida</taxon>
        <taxon>Liliopsida</taxon>
        <taxon>Araceae</taxon>
        <taxon>Lemnoideae</taxon>
        <taxon>Spirodela</taxon>
    </lineage>
</organism>
<gene>
    <name evidence="2" type="ORF">SI7747_07009653</name>
</gene>
<evidence type="ECO:0000313" key="3">
    <source>
        <dbReference type="Proteomes" id="UP001189122"/>
    </source>
</evidence>
<name>A0A7I8IZG0_SPIIN</name>
<proteinExistence type="predicted"/>
<dbReference type="AlphaFoldDB" id="A0A7I8IZG0"/>
<reference evidence="2 3" key="1">
    <citation type="submission" date="2019-12" db="EMBL/GenBank/DDBJ databases">
        <authorList>
            <person name="Scholz U."/>
            <person name="Mascher M."/>
            <person name="Fiebig A."/>
        </authorList>
    </citation>
    <scope>NUCLEOTIDE SEQUENCE</scope>
</reference>
<evidence type="ECO:0000313" key="2">
    <source>
        <dbReference type="EMBL" id="CAA2623736.1"/>
    </source>
</evidence>
<feature type="compositionally biased region" description="Low complexity" evidence="1">
    <location>
        <begin position="1"/>
        <end position="13"/>
    </location>
</feature>